<evidence type="ECO:0000256" key="2">
    <source>
        <dbReference type="ARBA" id="ARBA00004726"/>
    </source>
</evidence>
<dbReference type="OrthoDB" id="9803667at2"/>
<evidence type="ECO:0000256" key="1">
    <source>
        <dbReference type="ARBA" id="ARBA00002121"/>
    </source>
</evidence>
<evidence type="ECO:0000256" key="13">
    <source>
        <dbReference type="ARBA" id="ARBA00047880"/>
    </source>
</evidence>
<dbReference type="Gene3D" id="3.40.50.620">
    <property type="entry name" value="HUPs"/>
    <property type="match status" value="1"/>
</dbReference>
<dbReference type="EC" id="2.7.7.2" evidence="15"/>
<dbReference type="Proteomes" id="UP000471147">
    <property type="component" value="Unassembled WGS sequence"/>
</dbReference>
<protein>
    <recommendedName>
        <fullName evidence="15">Riboflavin biosynthesis protein</fullName>
    </recommendedName>
    <domain>
        <recommendedName>
            <fullName evidence="15">Riboflavin kinase</fullName>
            <ecNumber evidence="15">2.7.1.26</ecNumber>
        </recommendedName>
        <alternativeName>
            <fullName evidence="15">Flavokinase</fullName>
        </alternativeName>
    </domain>
    <domain>
        <recommendedName>
            <fullName evidence="15">FMN adenylyltransferase</fullName>
            <ecNumber evidence="15">2.7.7.2</ecNumber>
        </recommendedName>
        <alternativeName>
            <fullName evidence="15">FAD pyrophosphorylase</fullName>
        </alternativeName>
        <alternativeName>
            <fullName evidence="15">FAD synthase</fullName>
        </alternativeName>
    </domain>
</protein>
<dbReference type="EMBL" id="SDWJ01000002">
    <property type="protein sequence ID" value="MVZ98546.1"/>
    <property type="molecule type" value="Genomic_DNA"/>
</dbReference>
<comment type="caution">
    <text evidence="17">The sequence shown here is derived from an EMBL/GenBank/DDBJ whole genome shotgun (WGS) entry which is preliminary data.</text>
</comment>
<evidence type="ECO:0000256" key="4">
    <source>
        <dbReference type="ARBA" id="ARBA00022630"/>
    </source>
</evidence>
<sequence>MTIKRLSAHDVMPDALRGAIVALGNFDGFHLGHQAVAGEAIAQAKAAGKPAIIATFDPHPVRFFAPEAPWFRLTTLDQRQRLFEVAGADAMLVFDFDAGLAATTAEDFIVELLVKRLGLTGVVTGEDFTFGKGRGGNIKVLRELGADHGLHATAMGPVMDEEGIISSSRIRDALRAGDCATATRLLTRPFAVEGVVQHGDKNGRLLGFPTANIDMAHYLRPRYGIYAVKGRLPDGRVLHGAANLGVRPSFDPPKELLEPHFFDFAEDLYGQTIEVEFHAFIRPEAKFDSMDALMAQMQADCDQARAILGS</sequence>
<dbReference type="SMART" id="SM00904">
    <property type="entry name" value="Flavokinase"/>
    <property type="match status" value="1"/>
</dbReference>
<evidence type="ECO:0000256" key="6">
    <source>
        <dbReference type="ARBA" id="ARBA00022679"/>
    </source>
</evidence>
<dbReference type="GO" id="GO:0003919">
    <property type="term" value="F:FMN adenylyltransferase activity"/>
    <property type="evidence" value="ECO:0007669"/>
    <property type="project" value="UniProtKB-UniRule"/>
</dbReference>
<evidence type="ECO:0000256" key="8">
    <source>
        <dbReference type="ARBA" id="ARBA00022741"/>
    </source>
</evidence>
<evidence type="ECO:0000256" key="7">
    <source>
        <dbReference type="ARBA" id="ARBA00022695"/>
    </source>
</evidence>
<keyword evidence="6 15" id="KW-0808">Transferase</keyword>
<comment type="catalytic activity">
    <reaction evidence="13 15">
        <text>riboflavin + ATP = FMN + ADP + H(+)</text>
        <dbReference type="Rhea" id="RHEA:14357"/>
        <dbReference type="ChEBI" id="CHEBI:15378"/>
        <dbReference type="ChEBI" id="CHEBI:30616"/>
        <dbReference type="ChEBI" id="CHEBI:57986"/>
        <dbReference type="ChEBI" id="CHEBI:58210"/>
        <dbReference type="ChEBI" id="CHEBI:456216"/>
        <dbReference type="EC" id="2.7.1.26"/>
    </reaction>
</comment>
<keyword evidence="9 15" id="KW-0418">Kinase</keyword>
<dbReference type="GO" id="GO:0006747">
    <property type="term" value="P:FAD biosynthetic process"/>
    <property type="evidence" value="ECO:0007669"/>
    <property type="project" value="UniProtKB-UniRule"/>
</dbReference>
<dbReference type="EC" id="2.7.1.26" evidence="15"/>
<dbReference type="GO" id="GO:0005524">
    <property type="term" value="F:ATP binding"/>
    <property type="evidence" value="ECO:0007669"/>
    <property type="project" value="UniProtKB-UniRule"/>
</dbReference>
<dbReference type="Gene3D" id="2.40.30.30">
    <property type="entry name" value="Riboflavin kinase-like"/>
    <property type="match status" value="1"/>
</dbReference>
<evidence type="ECO:0000256" key="9">
    <source>
        <dbReference type="ARBA" id="ARBA00022777"/>
    </source>
</evidence>
<proteinExistence type="inferred from homology"/>
<keyword evidence="5 15" id="KW-0288">FMN</keyword>
<dbReference type="PIRSF" id="PIRSF004491">
    <property type="entry name" value="FAD_Synth"/>
    <property type="match status" value="1"/>
</dbReference>
<keyword evidence="18" id="KW-1185">Reference proteome</keyword>
<dbReference type="UniPathway" id="UPA00277">
    <property type="reaction ID" value="UER00407"/>
</dbReference>
<keyword evidence="11 15" id="KW-0067">ATP-binding</keyword>
<keyword evidence="4 15" id="KW-0285">Flavoprotein</keyword>
<evidence type="ECO:0000313" key="17">
    <source>
        <dbReference type="EMBL" id="MVZ98546.1"/>
    </source>
</evidence>
<gene>
    <name evidence="17" type="ORF">EUU23_12660</name>
</gene>
<evidence type="ECO:0000256" key="5">
    <source>
        <dbReference type="ARBA" id="ARBA00022643"/>
    </source>
</evidence>
<comment type="similarity">
    <text evidence="15">Belongs to the ribF family.</text>
</comment>
<evidence type="ECO:0000256" key="11">
    <source>
        <dbReference type="ARBA" id="ARBA00022840"/>
    </source>
</evidence>
<dbReference type="RefSeq" id="WP_160354438.1">
    <property type="nucleotide sequence ID" value="NZ_SDWJ01000002.1"/>
</dbReference>
<reference evidence="17 18" key="1">
    <citation type="submission" date="2019-01" db="EMBL/GenBank/DDBJ databases">
        <title>Sphingorhabdus lacus sp.nov., isolated from an oligotrophic freshwater lake.</title>
        <authorList>
            <person name="Park M."/>
        </authorList>
    </citation>
    <scope>NUCLEOTIDE SEQUENCE [LARGE SCALE GENOMIC DNA]</scope>
    <source>
        <strain evidence="17 18">IMCC26285</strain>
    </source>
</reference>
<accession>A0A6I4M315</accession>
<dbReference type="InterPro" id="IPR014729">
    <property type="entry name" value="Rossmann-like_a/b/a_fold"/>
</dbReference>
<dbReference type="InterPro" id="IPR023465">
    <property type="entry name" value="Riboflavin_kinase_dom_sf"/>
</dbReference>
<dbReference type="GO" id="GO:0008531">
    <property type="term" value="F:riboflavin kinase activity"/>
    <property type="evidence" value="ECO:0007669"/>
    <property type="project" value="UniProtKB-UniRule"/>
</dbReference>
<evidence type="ECO:0000256" key="3">
    <source>
        <dbReference type="ARBA" id="ARBA00005201"/>
    </source>
</evidence>
<keyword evidence="8 15" id="KW-0547">Nucleotide-binding</keyword>
<comment type="function">
    <text evidence="1">Catalyzes the phosphorylation of riboflavin to FMN followed by the adenylation of FMN to FAD.</text>
</comment>
<evidence type="ECO:0000259" key="16">
    <source>
        <dbReference type="SMART" id="SM00904"/>
    </source>
</evidence>
<keyword evidence="12" id="KW-0511">Multifunctional enzyme</keyword>
<evidence type="ECO:0000256" key="10">
    <source>
        <dbReference type="ARBA" id="ARBA00022827"/>
    </source>
</evidence>
<dbReference type="PANTHER" id="PTHR22749">
    <property type="entry name" value="RIBOFLAVIN KINASE/FMN ADENYLYLTRANSFERASE"/>
    <property type="match status" value="1"/>
</dbReference>
<dbReference type="Pfam" id="PF01687">
    <property type="entry name" value="Flavokinase"/>
    <property type="match status" value="1"/>
</dbReference>
<dbReference type="CDD" id="cd02064">
    <property type="entry name" value="FAD_synthetase_N"/>
    <property type="match status" value="1"/>
</dbReference>
<dbReference type="FunFam" id="3.40.50.620:FF:000021">
    <property type="entry name" value="Riboflavin biosynthesis protein"/>
    <property type="match status" value="1"/>
</dbReference>
<dbReference type="InterPro" id="IPR002606">
    <property type="entry name" value="Riboflavin_kinase_bac"/>
</dbReference>
<dbReference type="GO" id="GO:0009231">
    <property type="term" value="P:riboflavin biosynthetic process"/>
    <property type="evidence" value="ECO:0007669"/>
    <property type="project" value="InterPro"/>
</dbReference>
<keyword evidence="7 15" id="KW-0548">Nucleotidyltransferase</keyword>
<name>A0A6I4M315_9SPHN</name>
<comment type="pathway">
    <text evidence="3 15">Cofactor biosynthesis; FMN biosynthesis; FMN from riboflavin (ATP route): step 1/1.</text>
</comment>
<feature type="domain" description="Riboflavin kinase" evidence="16">
    <location>
        <begin position="185"/>
        <end position="309"/>
    </location>
</feature>
<dbReference type="PANTHER" id="PTHR22749:SF6">
    <property type="entry name" value="RIBOFLAVIN KINASE"/>
    <property type="match status" value="1"/>
</dbReference>
<evidence type="ECO:0000313" key="18">
    <source>
        <dbReference type="Proteomes" id="UP000471147"/>
    </source>
</evidence>
<dbReference type="InterPro" id="IPR015864">
    <property type="entry name" value="FAD_synthase"/>
</dbReference>
<dbReference type="SUPFAM" id="SSF52374">
    <property type="entry name" value="Nucleotidylyl transferase"/>
    <property type="match status" value="1"/>
</dbReference>
<dbReference type="GO" id="GO:0009398">
    <property type="term" value="P:FMN biosynthetic process"/>
    <property type="evidence" value="ECO:0007669"/>
    <property type="project" value="UniProtKB-UniRule"/>
</dbReference>
<dbReference type="NCBIfam" id="NF004160">
    <property type="entry name" value="PRK05627.1-3"/>
    <property type="match status" value="1"/>
</dbReference>
<dbReference type="UniPathway" id="UPA00276">
    <property type="reaction ID" value="UER00406"/>
</dbReference>
<dbReference type="Pfam" id="PF06574">
    <property type="entry name" value="FAD_syn"/>
    <property type="match status" value="1"/>
</dbReference>
<evidence type="ECO:0000256" key="12">
    <source>
        <dbReference type="ARBA" id="ARBA00023268"/>
    </source>
</evidence>
<dbReference type="InterPro" id="IPR015865">
    <property type="entry name" value="Riboflavin_kinase_bac/euk"/>
</dbReference>
<dbReference type="AlphaFoldDB" id="A0A6I4M315"/>
<dbReference type="NCBIfam" id="TIGR00083">
    <property type="entry name" value="ribF"/>
    <property type="match status" value="1"/>
</dbReference>
<organism evidence="17 18">
    <name type="scientific">Sphingorhabdus profundilacus</name>
    <dbReference type="NCBI Taxonomy" id="2509718"/>
    <lineage>
        <taxon>Bacteria</taxon>
        <taxon>Pseudomonadati</taxon>
        <taxon>Pseudomonadota</taxon>
        <taxon>Alphaproteobacteria</taxon>
        <taxon>Sphingomonadales</taxon>
        <taxon>Sphingomonadaceae</taxon>
        <taxon>Sphingorhabdus</taxon>
    </lineage>
</organism>
<evidence type="ECO:0000256" key="14">
    <source>
        <dbReference type="ARBA" id="ARBA00049494"/>
    </source>
</evidence>
<comment type="catalytic activity">
    <reaction evidence="14 15">
        <text>FMN + ATP + H(+) = FAD + diphosphate</text>
        <dbReference type="Rhea" id="RHEA:17237"/>
        <dbReference type="ChEBI" id="CHEBI:15378"/>
        <dbReference type="ChEBI" id="CHEBI:30616"/>
        <dbReference type="ChEBI" id="CHEBI:33019"/>
        <dbReference type="ChEBI" id="CHEBI:57692"/>
        <dbReference type="ChEBI" id="CHEBI:58210"/>
        <dbReference type="EC" id="2.7.7.2"/>
    </reaction>
</comment>
<comment type="pathway">
    <text evidence="2 15">Cofactor biosynthesis; FAD biosynthesis; FAD from FMN: step 1/1.</text>
</comment>
<keyword evidence="10 15" id="KW-0274">FAD</keyword>
<evidence type="ECO:0000256" key="15">
    <source>
        <dbReference type="PIRNR" id="PIRNR004491"/>
    </source>
</evidence>
<dbReference type="SUPFAM" id="SSF82114">
    <property type="entry name" value="Riboflavin kinase-like"/>
    <property type="match status" value="1"/>
</dbReference>
<dbReference type="InterPro" id="IPR023468">
    <property type="entry name" value="Riboflavin_kinase"/>
</dbReference>